<keyword evidence="4" id="KW-0963">Cytoplasm</keyword>
<feature type="active site" description="Proton acceptor" evidence="4">
    <location>
        <position position="87"/>
    </location>
</feature>
<comment type="cofactor">
    <cofactor evidence="1 4">
        <name>a divalent metal cation</name>
        <dbReference type="ChEBI" id="CHEBI:60240"/>
    </cofactor>
</comment>
<reference evidence="5 6" key="1">
    <citation type="submission" date="2011-09" db="EMBL/GenBank/DDBJ databases">
        <title>Complete sequence of chromosome of Thioflavicoccus mobilis 8321.</title>
        <authorList>
            <consortium name="US DOE Joint Genome Institute"/>
            <person name="Lucas S."/>
            <person name="Han J."/>
            <person name="Lapidus A."/>
            <person name="Cheng J.-F."/>
            <person name="Goodwin L."/>
            <person name="Pitluck S."/>
            <person name="Peters L."/>
            <person name="Ovchinnikova G."/>
            <person name="Lu M."/>
            <person name="Detter J.C."/>
            <person name="Han C."/>
            <person name="Tapia R."/>
            <person name="Land M."/>
            <person name="Hauser L."/>
            <person name="Kyrpides N."/>
            <person name="Ivanova N."/>
            <person name="Pagani I."/>
            <person name="Vogl K."/>
            <person name="Liu Z."/>
            <person name="Imhoff J."/>
            <person name="Thiel V."/>
            <person name="Frigaard N.-U."/>
            <person name="Bryant D."/>
            <person name="Woyke T."/>
        </authorList>
    </citation>
    <scope>NUCLEOTIDE SEQUENCE [LARGE SCALE GENOMIC DNA]</scope>
    <source>
        <strain evidence="5 6">8321</strain>
    </source>
</reference>
<dbReference type="PANTHER" id="PTHR43213:SF5">
    <property type="entry name" value="BIFUNCTIONAL DTTP_UTP PYROPHOSPHATASE_METHYLTRANSFERASE PROTEIN-RELATED"/>
    <property type="match status" value="1"/>
</dbReference>
<dbReference type="SUPFAM" id="SSF52972">
    <property type="entry name" value="ITPase-like"/>
    <property type="match status" value="1"/>
</dbReference>
<dbReference type="Pfam" id="PF02545">
    <property type="entry name" value="Maf"/>
    <property type="match status" value="1"/>
</dbReference>
<gene>
    <name evidence="5" type="ORF">Thimo_2599</name>
</gene>
<dbReference type="GO" id="GO:0005737">
    <property type="term" value="C:cytoplasm"/>
    <property type="evidence" value="ECO:0007669"/>
    <property type="project" value="UniProtKB-SubCell"/>
</dbReference>
<dbReference type="InterPro" id="IPR029001">
    <property type="entry name" value="ITPase-like_fam"/>
</dbReference>
<dbReference type="GO" id="GO:0036218">
    <property type="term" value="F:dTTP diphosphatase activity"/>
    <property type="evidence" value="ECO:0007669"/>
    <property type="project" value="RHEA"/>
</dbReference>
<dbReference type="CDD" id="cd00555">
    <property type="entry name" value="Maf"/>
    <property type="match status" value="1"/>
</dbReference>
<evidence type="ECO:0000256" key="2">
    <source>
        <dbReference type="ARBA" id="ARBA00022801"/>
    </source>
</evidence>
<name>L0GX27_9GAMM</name>
<evidence type="ECO:0000313" key="5">
    <source>
        <dbReference type="EMBL" id="AGA91323.1"/>
    </source>
</evidence>
<dbReference type="HAMAP" id="MF_00528">
    <property type="entry name" value="Maf"/>
    <property type="match status" value="1"/>
</dbReference>
<dbReference type="Gene3D" id="3.90.950.10">
    <property type="match status" value="1"/>
</dbReference>
<dbReference type="RefSeq" id="WP_015281456.1">
    <property type="nucleotide sequence ID" value="NC_019940.1"/>
</dbReference>
<dbReference type="GO" id="GO:0036221">
    <property type="term" value="F:UTP diphosphatase activity"/>
    <property type="evidence" value="ECO:0007669"/>
    <property type="project" value="RHEA"/>
</dbReference>
<comment type="function">
    <text evidence="4">Nucleoside triphosphate pyrophosphatase that hydrolyzes dTTP and UTP. May have a dual role in cell division arrest and in preventing the incorporation of modified nucleotides into cellular nucleic acids.</text>
</comment>
<accession>L0GX27</accession>
<comment type="caution">
    <text evidence="4">Lacks conserved residue(s) required for the propagation of feature annotation.</text>
</comment>
<dbReference type="EMBL" id="CP003051">
    <property type="protein sequence ID" value="AGA91323.1"/>
    <property type="molecule type" value="Genomic_DNA"/>
</dbReference>
<keyword evidence="2 4" id="KW-0378">Hydrolase</keyword>
<dbReference type="KEGG" id="tmb:Thimo_2599"/>
<organism evidence="5 6">
    <name type="scientific">Thioflavicoccus mobilis 8321</name>
    <dbReference type="NCBI Taxonomy" id="765912"/>
    <lineage>
        <taxon>Bacteria</taxon>
        <taxon>Pseudomonadati</taxon>
        <taxon>Pseudomonadota</taxon>
        <taxon>Gammaproteobacteria</taxon>
        <taxon>Chromatiales</taxon>
        <taxon>Chromatiaceae</taxon>
        <taxon>Thioflavicoccus</taxon>
    </lineage>
</organism>
<proteinExistence type="inferred from homology"/>
<dbReference type="Proteomes" id="UP000010816">
    <property type="component" value="Chromosome"/>
</dbReference>
<comment type="catalytic activity">
    <reaction evidence="4">
        <text>UTP + H2O = UMP + diphosphate + H(+)</text>
        <dbReference type="Rhea" id="RHEA:29395"/>
        <dbReference type="ChEBI" id="CHEBI:15377"/>
        <dbReference type="ChEBI" id="CHEBI:15378"/>
        <dbReference type="ChEBI" id="CHEBI:33019"/>
        <dbReference type="ChEBI" id="CHEBI:46398"/>
        <dbReference type="ChEBI" id="CHEBI:57865"/>
        <dbReference type="EC" id="3.6.1.9"/>
    </reaction>
</comment>
<dbReference type="AlphaFoldDB" id="L0GX27"/>
<feature type="site" description="Important for substrate specificity" evidence="4">
    <location>
        <position position="27"/>
    </location>
</feature>
<evidence type="ECO:0000256" key="3">
    <source>
        <dbReference type="ARBA" id="ARBA00023080"/>
    </source>
</evidence>
<dbReference type="PANTHER" id="PTHR43213">
    <property type="entry name" value="BIFUNCTIONAL DTTP/UTP PYROPHOSPHATASE/METHYLTRANSFERASE PROTEIN-RELATED"/>
    <property type="match status" value="1"/>
</dbReference>
<dbReference type="OrthoDB" id="9807767at2"/>
<protein>
    <recommendedName>
        <fullName evidence="4">dTTP/UTP pyrophosphatase</fullName>
        <shortName evidence="4">dTTPase/UTPase</shortName>
        <ecNumber evidence="4">3.6.1.9</ecNumber>
    </recommendedName>
    <alternativeName>
        <fullName evidence="4">Nucleoside triphosphate pyrophosphatase</fullName>
    </alternativeName>
    <alternativeName>
        <fullName evidence="4">Nucleotide pyrophosphatase</fullName>
        <shortName evidence="4">Nucleotide PPase</shortName>
    </alternativeName>
</protein>
<comment type="catalytic activity">
    <reaction evidence="4">
        <text>dTTP + H2O = dTMP + diphosphate + H(+)</text>
        <dbReference type="Rhea" id="RHEA:28534"/>
        <dbReference type="ChEBI" id="CHEBI:15377"/>
        <dbReference type="ChEBI" id="CHEBI:15378"/>
        <dbReference type="ChEBI" id="CHEBI:33019"/>
        <dbReference type="ChEBI" id="CHEBI:37568"/>
        <dbReference type="ChEBI" id="CHEBI:63528"/>
        <dbReference type="EC" id="3.6.1.9"/>
    </reaction>
</comment>
<dbReference type="eggNOG" id="COG0424">
    <property type="taxonomic scope" value="Bacteria"/>
</dbReference>
<dbReference type="GO" id="GO:0009117">
    <property type="term" value="P:nucleotide metabolic process"/>
    <property type="evidence" value="ECO:0007669"/>
    <property type="project" value="UniProtKB-KW"/>
</dbReference>
<dbReference type="STRING" id="765912.Thimo_2599"/>
<dbReference type="EC" id="3.6.1.9" evidence="4"/>
<dbReference type="HOGENOM" id="CLU_040416_2_1_6"/>
<comment type="similarity">
    <text evidence="4">Belongs to the Maf family. YhdE subfamily.</text>
</comment>
<evidence type="ECO:0000313" key="6">
    <source>
        <dbReference type="Proteomes" id="UP000010816"/>
    </source>
</evidence>
<dbReference type="PIRSF" id="PIRSF006305">
    <property type="entry name" value="Maf"/>
    <property type="match status" value="1"/>
</dbReference>
<feature type="site" description="Important for substrate specificity" evidence="4">
    <location>
        <position position="88"/>
    </location>
</feature>
<comment type="subcellular location">
    <subcellularLocation>
        <location evidence="4">Cytoplasm</location>
    </subcellularLocation>
</comment>
<dbReference type="PATRIC" id="fig|765912.4.peg.2552"/>
<keyword evidence="6" id="KW-1185">Reference proteome</keyword>
<keyword evidence="3 4" id="KW-0546">Nucleotide metabolism</keyword>
<evidence type="ECO:0000256" key="1">
    <source>
        <dbReference type="ARBA" id="ARBA00001968"/>
    </source>
</evidence>
<evidence type="ECO:0000256" key="4">
    <source>
        <dbReference type="HAMAP-Rule" id="MF_00528"/>
    </source>
</evidence>
<dbReference type="NCBIfam" id="TIGR00172">
    <property type="entry name" value="maf"/>
    <property type="match status" value="1"/>
</dbReference>
<sequence length="211" mass="21541">MATPITGPDGANGASGAQICLASGSPRRRELLAQIGVRHSVQPVDVDETPVPGEAAADFVVRLAIDKARAARGCQAPTGGLPVLAADTAVVVDGMILGKPRDRDDGLAMLGRLSGRSHQVLTGVALIADGLERTALSTSRVRFRRLSAAEAATYWATGEPADKAGCYAIQGLGALFIAELAGSYSGVMGLPLFETAELLDAAGIHLLGSAV</sequence>
<dbReference type="InterPro" id="IPR003697">
    <property type="entry name" value="Maf-like"/>
</dbReference>
<feature type="site" description="Important for substrate specificity" evidence="4">
    <location>
        <position position="170"/>
    </location>
</feature>